<protein>
    <recommendedName>
        <fullName evidence="7">Small-conductance mechanosensitive channel</fullName>
    </recommendedName>
</protein>
<dbReference type="InterPro" id="IPR006685">
    <property type="entry name" value="MscS_channel_2nd"/>
</dbReference>
<gene>
    <name evidence="10" type="ORF">VL15_35040</name>
</gene>
<evidence type="ECO:0000256" key="5">
    <source>
        <dbReference type="ARBA" id="ARBA00022989"/>
    </source>
</evidence>
<evidence type="ECO:0000256" key="4">
    <source>
        <dbReference type="ARBA" id="ARBA00022692"/>
    </source>
</evidence>
<keyword evidence="3" id="KW-1003">Cell membrane</keyword>
<evidence type="ECO:0000256" key="1">
    <source>
        <dbReference type="ARBA" id="ARBA00004651"/>
    </source>
</evidence>
<comment type="subunit">
    <text evidence="7">Homoheptamer.</text>
</comment>
<dbReference type="PROSITE" id="PS51257">
    <property type="entry name" value="PROKAR_LIPOPROTEIN"/>
    <property type="match status" value="1"/>
</dbReference>
<dbReference type="Pfam" id="PF21082">
    <property type="entry name" value="MS_channel_3rd"/>
    <property type="match status" value="1"/>
</dbReference>
<feature type="transmembrane region" description="Helical" evidence="7">
    <location>
        <begin position="155"/>
        <end position="177"/>
    </location>
</feature>
<dbReference type="Proteomes" id="UP000036338">
    <property type="component" value="Unassembled WGS sequence"/>
</dbReference>
<keyword evidence="7" id="KW-0997">Cell inner membrane</keyword>
<feature type="transmembrane region" description="Helical" evidence="7">
    <location>
        <begin position="317"/>
        <end position="334"/>
    </location>
</feature>
<dbReference type="EMBL" id="LDWR01000075">
    <property type="protein sequence ID" value="KML46654.1"/>
    <property type="molecule type" value="Genomic_DNA"/>
</dbReference>
<evidence type="ECO:0000256" key="2">
    <source>
        <dbReference type="ARBA" id="ARBA00008017"/>
    </source>
</evidence>
<feature type="transmembrane region" description="Helical" evidence="7">
    <location>
        <begin position="257"/>
        <end position="281"/>
    </location>
</feature>
<dbReference type="PANTHER" id="PTHR30221:SF18">
    <property type="entry name" value="SLL0590 PROTEIN"/>
    <property type="match status" value="1"/>
</dbReference>
<keyword evidence="6 7" id="KW-0472">Membrane</keyword>
<comment type="similarity">
    <text evidence="2 7">Belongs to the MscS (TC 1.A.23) family.</text>
</comment>
<accession>A0A0J5WCA1</accession>
<feature type="transmembrane region" description="Helical" evidence="7">
    <location>
        <begin position="216"/>
        <end position="237"/>
    </location>
</feature>
<dbReference type="InterPro" id="IPR045275">
    <property type="entry name" value="MscS_archaea/bacteria_type"/>
</dbReference>
<evidence type="ECO:0000313" key="11">
    <source>
        <dbReference type="Proteomes" id="UP000036338"/>
    </source>
</evidence>
<feature type="domain" description="Mechanosensitive ion channel MscS C-terminal" evidence="9">
    <location>
        <begin position="436"/>
        <end position="518"/>
    </location>
</feature>
<dbReference type="Gene3D" id="3.30.70.100">
    <property type="match status" value="1"/>
</dbReference>
<evidence type="ECO:0000256" key="3">
    <source>
        <dbReference type="ARBA" id="ARBA00022475"/>
    </source>
</evidence>
<dbReference type="InterPro" id="IPR049278">
    <property type="entry name" value="MS_channel_C"/>
</dbReference>
<sequence length="555" mass="60084">MRRMEVLGWIAASLASLPVRVWLAGFALAAGCCVSAGSALAAASPAELRFTGHVVIVFRDEVAGATPEMRVARARATLDALPEAALALPIEIGAATLGSVTGTVFRLGDHLLFIVTRDDVDVAAAQTMPQLLETTHANLAAALAARRVVQHWPNLLRGVLFSVLATIVLAAVAWGVLRMRALIQVRMQRVLEQHLLRRTATRFDWSGTAVQLARQLVQLIAAFLIAFAVYAYLIVVLERFPVTEQEGGRLSAFLIGLLDRIGMAVINAVPGVVTVVVIFLLTRSVQGFVANLFRAIQGGQLSLPGLHEETVGATRRLVSVGIWVLGITFAYPYIPGSQSDVFKGLSVLLGFMVTLGSSGVVNQLMSGIIVVYTRSLRKGDFVKIGDTTGLVLAIDALSVKISTVRNEEVTISNAVVVSSVIVNYSTRLSGRPSSVSASVTIGYDTPWRQVRAMLEQAAQRTQHVPAEPAALVLQTSLSDYYIEYQLVVPIDRPELHPRVQSDLHANIVDVFNEYGVQIMSPHFRGQPDMAVVVPPENWYPEPALRDPQRNRSTPV</sequence>
<evidence type="ECO:0000313" key="10">
    <source>
        <dbReference type="EMBL" id="KML46654.1"/>
    </source>
</evidence>
<dbReference type="GO" id="GO:0005886">
    <property type="term" value="C:plasma membrane"/>
    <property type="evidence" value="ECO:0007669"/>
    <property type="project" value="UniProtKB-SubCell"/>
</dbReference>
<name>A0A0J5WCA1_BURCE</name>
<dbReference type="SUPFAM" id="SSF50182">
    <property type="entry name" value="Sm-like ribonucleoproteins"/>
    <property type="match status" value="1"/>
</dbReference>
<dbReference type="PATRIC" id="fig|292.27.peg.8033"/>
<keyword evidence="7" id="KW-0406">Ion transport</keyword>
<dbReference type="SUPFAM" id="SSF82689">
    <property type="entry name" value="Mechanosensitive channel protein MscS (YggB), C-terminal domain"/>
    <property type="match status" value="1"/>
</dbReference>
<proteinExistence type="inferred from homology"/>
<dbReference type="GO" id="GO:0008381">
    <property type="term" value="F:mechanosensitive monoatomic ion channel activity"/>
    <property type="evidence" value="ECO:0007669"/>
    <property type="project" value="InterPro"/>
</dbReference>
<comment type="caution">
    <text evidence="10">The sequence shown here is derived from an EMBL/GenBank/DDBJ whole genome shotgun (WGS) entry which is preliminary data.</text>
</comment>
<keyword evidence="7" id="KW-0813">Transport</keyword>
<keyword evidence="7" id="KW-0407">Ion channel</keyword>
<evidence type="ECO:0000259" key="9">
    <source>
        <dbReference type="Pfam" id="PF21082"/>
    </source>
</evidence>
<organism evidence="10 11">
    <name type="scientific">Burkholderia cepacia</name>
    <name type="common">Pseudomonas cepacia</name>
    <dbReference type="NCBI Taxonomy" id="292"/>
    <lineage>
        <taxon>Bacteria</taxon>
        <taxon>Pseudomonadati</taxon>
        <taxon>Pseudomonadota</taxon>
        <taxon>Betaproteobacteria</taxon>
        <taxon>Burkholderiales</taxon>
        <taxon>Burkholderiaceae</taxon>
        <taxon>Burkholderia</taxon>
        <taxon>Burkholderia cepacia complex</taxon>
    </lineage>
</organism>
<evidence type="ECO:0000256" key="7">
    <source>
        <dbReference type="RuleBase" id="RU369025"/>
    </source>
</evidence>
<feature type="transmembrane region" description="Helical" evidence="7">
    <location>
        <begin position="346"/>
        <end position="373"/>
    </location>
</feature>
<keyword evidence="5 7" id="KW-1133">Transmembrane helix</keyword>
<keyword evidence="4 7" id="KW-0812">Transmembrane</keyword>
<comment type="subcellular location">
    <subcellularLocation>
        <location evidence="7">Cell inner membrane</location>
        <topology evidence="7">Multi-pass membrane protein</topology>
    </subcellularLocation>
    <subcellularLocation>
        <location evidence="1">Cell membrane</location>
        <topology evidence="1">Multi-pass membrane protein</topology>
    </subcellularLocation>
</comment>
<comment type="caution">
    <text evidence="7">Lacks conserved residue(s) required for the propagation of feature annotation.</text>
</comment>
<dbReference type="InterPro" id="IPR023408">
    <property type="entry name" value="MscS_beta-dom_sf"/>
</dbReference>
<comment type="function">
    <text evidence="7">Mechanosensitive channel that participates in the regulation of osmotic pressure changes within the cell, opening in response to stretch forces in the membrane lipid bilayer, without the need for other proteins. Contributes to normal resistance to hypoosmotic shock. Forms an ion channel of 1.0 nanosiemens conductance with a slight preference for anions.</text>
</comment>
<reference evidence="10 11" key="1">
    <citation type="submission" date="2015-05" db="EMBL/GenBank/DDBJ databases">
        <title>Draft genome of Burkholderia cepacia LK29.</title>
        <authorList>
            <person name="Chan X.Y."/>
        </authorList>
    </citation>
    <scope>NUCLEOTIDE SEQUENCE [LARGE SCALE GENOMIC DNA]</scope>
    <source>
        <strain evidence="10 11">LK29</strain>
    </source>
</reference>
<feature type="domain" description="Mechanosensitive ion channel MscS" evidence="8">
    <location>
        <begin position="360"/>
        <end position="425"/>
    </location>
</feature>
<dbReference type="PANTHER" id="PTHR30221">
    <property type="entry name" value="SMALL-CONDUCTANCE MECHANOSENSITIVE CHANNEL"/>
    <property type="match status" value="1"/>
</dbReference>
<evidence type="ECO:0000259" key="8">
    <source>
        <dbReference type="Pfam" id="PF00924"/>
    </source>
</evidence>
<evidence type="ECO:0000256" key="6">
    <source>
        <dbReference type="ARBA" id="ARBA00023136"/>
    </source>
</evidence>
<dbReference type="AlphaFoldDB" id="A0A0J5WCA1"/>
<dbReference type="Pfam" id="PF00924">
    <property type="entry name" value="MS_channel_2nd"/>
    <property type="match status" value="1"/>
</dbReference>
<dbReference type="InterPro" id="IPR011066">
    <property type="entry name" value="MscS_channel_C_sf"/>
</dbReference>
<dbReference type="Gene3D" id="2.30.30.60">
    <property type="match status" value="1"/>
</dbReference>
<dbReference type="InterPro" id="IPR010920">
    <property type="entry name" value="LSM_dom_sf"/>
</dbReference>